<feature type="transmembrane region" description="Helical" evidence="2">
    <location>
        <begin position="51"/>
        <end position="70"/>
    </location>
</feature>
<evidence type="ECO:0000313" key="3">
    <source>
        <dbReference type="EMBL" id="EAS41072.1"/>
    </source>
</evidence>
<feature type="region of interest" description="Disordered" evidence="1">
    <location>
        <begin position="270"/>
        <end position="303"/>
    </location>
</feature>
<evidence type="ECO:0000313" key="4">
    <source>
        <dbReference type="Proteomes" id="UP000003789"/>
    </source>
</evidence>
<comment type="caution">
    <text evidence="3">The sequence shown here is derived from an EMBL/GenBank/DDBJ whole genome shotgun (WGS) entry which is preliminary data.</text>
</comment>
<keyword evidence="2" id="KW-0472">Membrane</keyword>
<gene>
    <name evidence="3" type="ORF">P3TCK_10038</name>
</gene>
<dbReference type="RefSeq" id="WP_006230031.1">
    <property type="nucleotide sequence ID" value="NZ_CH724134.1"/>
</dbReference>
<protein>
    <recommendedName>
        <fullName evidence="5">DUF4239 domain-containing protein</fullName>
    </recommendedName>
</protein>
<dbReference type="Pfam" id="PF14023">
    <property type="entry name" value="Bestrophin-like"/>
    <property type="match status" value="1"/>
</dbReference>
<organism evidence="3 4">
    <name type="scientific">Photobacterium profundum 3TCK</name>
    <dbReference type="NCBI Taxonomy" id="314280"/>
    <lineage>
        <taxon>Bacteria</taxon>
        <taxon>Pseudomonadati</taxon>
        <taxon>Pseudomonadota</taxon>
        <taxon>Gammaproteobacteria</taxon>
        <taxon>Vibrionales</taxon>
        <taxon>Vibrionaceae</taxon>
        <taxon>Photobacterium</taxon>
    </lineage>
</organism>
<feature type="transmembrane region" description="Helical" evidence="2">
    <location>
        <begin position="195"/>
        <end position="214"/>
    </location>
</feature>
<keyword evidence="2" id="KW-0812">Transmembrane</keyword>
<dbReference type="InterPro" id="IPR025333">
    <property type="entry name" value="DUF4239"/>
</dbReference>
<proteinExistence type="predicted"/>
<evidence type="ECO:0000256" key="2">
    <source>
        <dbReference type="SAM" id="Phobius"/>
    </source>
</evidence>
<feature type="compositionally biased region" description="Polar residues" evidence="1">
    <location>
        <begin position="272"/>
        <end position="303"/>
    </location>
</feature>
<dbReference type="HOGENOM" id="CLU_086345_0_0_6"/>
<reference evidence="3 4" key="1">
    <citation type="submission" date="2006-03" db="EMBL/GenBank/DDBJ databases">
        <authorList>
            <person name="Bartlett D.H."/>
            <person name="Valle G."/>
            <person name="Lauro F.M."/>
            <person name="Vezzi A."/>
            <person name="Simonato F."/>
            <person name="Eloe E."/>
            <person name="Vitulo N."/>
            <person name="Stratton T.K."/>
            <person name="D'angelo M."/>
            <person name="Ferriera S."/>
            <person name="Johnson J."/>
            <person name="Kravitz S."/>
            <person name="Beeson K."/>
            <person name="Sutton G."/>
            <person name="Rogers Y."/>
            <person name="Friedman R."/>
            <person name="Frazier M."/>
            <person name="Venter J.C."/>
        </authorList>
    </citation>
    <scope>NUCLEOTIDE SEQUENCE [LARGE SCALE GENOMIC DNA]</scope>
    <source>
        <strain evidence="3 4">3TCK</strain>
    </source>
</reference>
<name>Q1YXR9_9GAMM</name>
<keyword evidence="2" id="KW-1133">Transmembrane helix</keyword>
<dbReference type="AlphaFoldDB" id="Q1YXR9"/>
<sequence length="303" mass="33877">MYKMHFIDSLPIYLMAGLILGSILLVFEFGYRLARIFLADKLNKAISPMTGGLGGLLAFILAITFSMAAGKNDARKQLVLDEANAVGTAVLRTDFLPEPYKKDSKLLLVSYINERLISKEEKKRVLKSSQSEDRVNLLITNSVILHEKLWRNAVSAYNVEQNQIIKLYIESLNQVIDIHTERVNKSLQSRIPISIWFSLILLTFLTMVLTGVQVGSQSEARMLIAALPFALAFTLVLTLIIELDRPNRSILAVSQQPLIDLQRSLSPKAPTSEVSMLTPANHQVTKSPSHQVTKSPSHQQKIQ</sequence>
<feature type="transmembrane region" description="Helical" evidence="2">
    <location>
        <begin position="12"/>
        <end position="31"/>
    </location>
</feature>
<dbReference type="EMBL" id="AAPH01000041">
    <property type="protein sequence ID" value="EAS41072.1"/>
    <property type="molecule type" value="Genomic_DNA"/>
</dbReference>
<accession>Q1YXR9</accession>
<feature type="transmembrane region" description="Helical" evidence="2">
    <location>
        <begin position="220"/>
        <end position="241"/>
    </location>
</feature>
<evidence type="ECO:0000256" key="1">
    <source>
        <dbReference type="SAM" id="MobiDB-lite"/>
    </source>
</evidence>
<evidence type="ECO:0008006" key="5">
    <source>
        <dbReference type="Google" id="ProtNLM"/>
    </source>
</evidence>
<dbReference type="Proteomes" id="UP000003789">
    <property type="component" value="Unassembled WGS sequence"/>
</dbReference>